<dbReference type="Gene3D" id="3.40.50.300">
    <property type="entry name" value="P-loop containing nucleotide triphosphate hydrolases"/>
    <property type="match status" value="1"/>
</dbReference>
<sequence length="271" mass="31093">MSERQLTCKSRQPKLAVANISPGRGTFVTAPHRLACDTIVFASTQRTGSTALATTLSASKVTRQSYEWFGQGHFDKKIRHFLPEFHDLPATAEELKRYVRAIRDFDAGSGLPVSLMLHNYQFDLLRELGVRRLEELFGDCLYVYNLRGDIYYQAVSLHIAIQTQQWVSAQERIAEPSYDFESIDRLVNWISQDCESWLAYFRQNGIVPFHATYERFAQDPRAATQLLLDWLGMPGQAIETTSLQRQASDLNTDFYHRYLAECGTRRALQDP</sequence>
<evidence type="ECO:0000313" key="2">
    <source>
        <dbReference type="EMBL" id="AQQ04445.1"/>
    </source>
</evidence>
<keyword evidence="3" id="KW-1185">Reference proteome</keyword>
<gene>
    <name evidence="2" type="ORF">B0E33_13340</name>
</gene>
<protein>
    <recommendedName>
        <fullName evidence="1">Sulphotransferase Stf0 domain-containing protein</fullName>
    </recommendedName>
</protein>
<accession>A0ABN4WVJ5</accession>
<dbReference type="EMBL" id="CP019630">
    <property type="protein sequence ID" value="AQQ04445.1"/>
    <property type="molecule type" value="Genomic_DNA"/>
</dbReference>
<dbReference type="InterPro" id="IPR024628">
    <property type="entry name" value="Sulfotransferase_Stf0_dom"/>
</dbReference>
<evidence type="ECO:0000313" key="3">
    <source>
        <dbReference type="Proteomes" id="UP000188174"/>
    </source>
</evidence>
<dbReference type="Pfam" id="PF09037">
    <property type="entry name" value="Sulphotransf"/>
    <property type="match status" value="1"/>
</dbReference>
<evidence type="ECO:0000259" key="1">
    <source>
        <dbReference type="Pfam" id="PF09037"/>
    </source>
</evidence>
<dbReference type="InterPro" id="IPR027417">
    <property type="entry name" value="P-loop_NTPase"/>
</dbReference>
<dbReference type="Proteomes" id="UP000188174">
    <property type="component" value="Chromosome"/>
</dbReference>
<dbReference type="SUPFAM" id="SSF52540">
    <property type="entry name" value="P-loop containing nucleoside triphosphate hydrolases"/>
    <property type="match status" value="1"/>
</dbReference>
<reference evidence="2 3" key="1">
    <citation type="submission" date="2017-02" db="EMBL/GenBank/DDBJ databases">
        <authorList>
            <person name="Jeong S."/>
        </authorList>
    </citation>
    <scope>NUCLEOTIDE SEQUENCE [LARGE SCALE GENOMIC DNA]</scope>
    <source>
        <strain evidence="2 3">RMAR6-6</strain>
    </source>
</reference>
<organism evidence="2 3">
    <name type="scientific">Roseibium algicola</name>
    <dbReference type="NCBI Taxonomy" id="2857014"/>
    <lineage>
        <taxon>Bacteria</taxon>
        <taxon>Pseudomonadati</taxon>
        <taxon>Pseudomonadota</taxon>
        <taxon>Alphaproteobacteria</taxon>
        <taxon>Hyphomicrobiales</taxon>
        <taxon>Stappiaceae</taxon>
        <taxon>Roseibium</taxon>
    </lineage>
</organism>
<name>A0ABN4WVJ5_9HYPH</name>
<proteinExistence type="predicted"/>
<feature type="domain" description="Sulphotransferase Stf0" evidence="1">
    <location>
        <begin position="41"/>
        <end position="260"/>
    </location>
</feature>